<evidence type="ECO:0000259" key="5">
    <source>
        <dbReference type="Pfam" id="PF00890"/>
    </source>
</evidence>
<sequence>MSLETVTRVDVLVAGGAVAGLCAAIAARRRGVSVRLVEAAPREMRGGNTRHARNFRIAHDGPARYVPDGYREDEFLADLLRVTEGDTDEPLARCLIRGSAGIAPWLADNGVVLQALDRGVLPYSRRTAFLAGGGKAMINALYATAESLGVSVSYEAELTSLRFGPYGCTAEIVRAGAPECVNSKAVVVATGGHQADLRRLRTDFGEAGDRMVVRGTPYATGHGIDLLVDAGAMPVGDPRSAHLVAVDARGPRFDGGIVTRITGIPYGIVVDRTGRRLADERADMRRTHYAQWGPRIAACPGAIAYLILDQDGLRRTSPTALSPVTAPTLAELARRLEIDPAALDATVQDFNRAATEREPATRPIKIAPLAAWPLLPGLTFTHFGVAVDLRMHVVLRNGRPIENVFIAGTAMAANVLRRGYLAGLGVTLAAVSGRIAGEEAARAAA</sequence>
<evidence type="ECO:0000256" key="1">
    <source>
        <dbReference type="ARBA" id="ARBA00001974"/>
    </source>
</evidence>
<gene>
    <name evidence="6" type="primary">cobZ</name>
    <name evidence="6" type="ORF">CH341_08675</name>
</gene>
<dbReference type="InterPro" id="IPR036188">
    <property type="entry name" value="FAD/NAD-bd_sf"/>
</dbReference>
<dbReference type="InterPro" id="IPR003953">
    <property type="entry name" value="FAD-dep_OxRdtase_2_FAD-bd"/>
</dbReference>
<feature type="domain" description="FAD-dependent oxidoreductase 2 FAD-binding" evidence="5">
    <location>
        <begin position="10"/>
        <end position="415"/>
    </location>
</feature>
<evidence type="ECO:0000256" key="2">
    <source>
        <dbReference type="ARBA" id="ARBA00022630"/>
    </source>
</evidence>
<dbReference type="InterPro" id="IPR050315">
    <property type="entry name" value="FAD-oxidoreductase_2"/>
</dbReference>
<evidence type="ECO:0000313" key="7">
    <source>
        <dbReference type="Proteomes" id="UP000249130"/>
    </source>
</evidence>
<comment type="caution">
    <text evidence="6">The sequence shown here is derived from an EMBL/GenBank/DDBJ whole genome shotgun (WGS) entry which is preliminary data.</text>
</comment>
<dbReference type="Proteomes" id="UP000249130">
    <property type="component" value="Unassembled WGS sequence"/>
</dbReference>
<dbReference type="SUPFAM" id="SSF51905">
    <property type="entry name" value="FAD/NAD(P)-binding domain"/>
    <property type="match status" value="1"/>
</dbReference>
<organism evidence="6 7">
    <name type="scientific">Rhodoplanes roseus</name>
    <dbReference type="NCBI Taxonomy" id="29409"/>
    <lineage>
        <taxon>Bacteria</taxon>
        <taxon>Pseudomonadati</taxon>
        <taxon>Pseudomonadota</taxon>
        <taxon>Alphaproteobacteria</taxon>
        <taxon>Hyphomicrobiales</taxon>
        <taxon>Nitrobacteraceae</taxon>
        <taxon>Rhodoplanes</taxon>
    </lineage>
</organism>
<evidence type="ECO:0000256" key="3">
    <source>
        <dbReference type="ARBA" id="ARBA00022827"/>
    </source>
</evidence>
<name>A0A327L050_9BRAD</name>
<dbReference type="NCBIfam" id="NF006130">
    <property type="entry name" value="PRK08274.1"/>
    <property type="match status" value="1"/>
</dbReference>
<dbReference type="Gene3D" id="3.50.50.60">
    <property type="entry name" value="FAD/NAD(P)-binding domain"/>
    <property type="match status" value="1"/>
</dbReference>
<dbReference type="InterPro" id="IPR027477">
    <property type="entry name" value="Succ_DH/fumarate_Rdtase_cat_sf"/>
</dbReference>
<dbReference type="SUPFAM" id="SSF56425">
    <property type="entry name" value="Succinate dehydrogenase/fumarate reductase flavoprotein, catalytic domain"/>
    <property type="match status" value="1"/>
</dbReference>
<dbReference type="AlphaFoldDB" id="A0A327L050"/>
<proteinExistence type="predicted"/>
<accession>A0A327L050</accession>
<keyword evidence="4" id="KW-0560">Oxidoreductase</keyword>
<evidence type="ECO:0000256" key="4">
    <source>
        <dbReference type="ARBA" id="ARBA00023002"/>
    </source>
</evidence>
<comment type="cofactor">
    <cofactor evidence="1">
        <name>FAD</name>
        <dbReference type="ChEBI" id="CHEBI:57692"/>
    </cofactor>
</comment>
<dbReference type="InterPro" id="IPR012831">
    <property type="entry name" value="CobZ"/>
</dbReference>
<dbReference type="Pfam" id="PF00890">
    <property type="entry name" value="FAD_binding_2"/>
    <property type="match status" value="1"/>
</dbReference>
<dbReference type="Gene3D" id="3.90.700.10">
    <property type="entry name" value="Succinate dehydrogenase/fumarate reductase flavoprotein, catalytic domain"/>
    <property type="match status" value="1"/>
</dbReference>
<reference evidence="6 7" key="1">
    <citation type="submission" date="2017-07" db="EMBL/GenBank/DDBJ databases">
        <title>Draft Genome Sequences of Select Purple Nonsulfur Bacteria.</title>
        <authorList>
            <person name="Lasarre B."/>
            <person name="Mckinlay J.B."/>
        </authorList>
    </citation>
    <scope>NUCLEOTIDE SEQUENCE [LARGE SCALE GENOMIC DNA]</scope>
    <source>
        <strain evidence="6 7">DSM 5909</strain>
    </source>
</reference>
<dbReference type="NCBIfam" id="TIGR02485">
    <property type="entry name" value="CobZ_N-term"/>
    <property type="match status" value="1"/>
</dbReference>
<dbReference type="PANTHER" id="PTHR43400">
    <property type="entry name" value="FUMARATE REDUCTASE"/>
    <property type="match status" value="1"/>
</dbReference>
<keyword evidence="2" id="KW-0285">Flavoprotein</keyword>
<keyword evidence="7" id="KW-1185">Reference proteome</keyword>
<dbReference type="GO" id="GO:0016491">
    <property type="term" value="F:oxidoreductase activity"/>
    <property type="evidence" value="ECO:0007669"/>
    <property type="project" value="UniProtKB-KW"/>
</dbReference>
<dbReference type="OrthoDB" id="3178130at2"/>
<keyword evidence="3" id="KW-0274">FAD</keyword>
<dbReference type="EMBL" id="NPEX01000042">
    <property type="protein sequence ID" value="RAI44510.1"/>
    <property type="molecule type" value="Genomic_DNA"/>
</dbReference>
<dbReference type="PANTHER" id="PTHR43400:SF7">
    <property type="entry name" value="FAD-DEPENDENT OXIDOREDUCTASE 2 FAD BINDING DOMAIN-CONTAINING PROTEIN"/>
    <property type="match status" value="1"/>
</dbReference>
<evidence type="ECO:0000313" key="6">
    <source>
        <dbReference type="EMBL" id="RAI44510.1"/>
    </source>
</evidence>
<protein>
    <submittedName>
        <fullName evidence="6">Tricarballylate dehydrogenase</fullName>
    </submittedName>
</protein>